<evidence type="ECO:0000313" key="3">
    <source>
        <dbReference type="Proteomes" id="UP000485058"/>
    </source>
</evidence>
<name>A0A699ZZQ1_HAELA</name>
<organism evidence="2 3">
    <name type="scientific">Haematococcus lacustris</name>
    <name type="common">Green alga</name>
    <name type="synonym">Haematococcus pluvialis</name>
    <dbReference type="NCBI Taxonomy" id="44745"/>
    <lineage>
        <taxon>Eukaryota</taxon>
        <taxon>Viridiplantae</taxon>
        <taxon>Chlorophyta</taxon>
        <taxon>core chlorophytes</taxon>
        <taxon>Chlorophyceae</taxon>
        <taxon>CS clade</taxon>
        <taxon>Chlamydomonadales</taxon>
        <taxon>Haematococcaceae</taxon>
        <taxon>Haematococcus</taxon>
    </lineage>
</organism>
<proteinExistence type="predicted"/>
<evidence type="ECO:0000256" key="1">
    <source>
        <dbReference type="ARBA" id="ARBA00004430"/>
    </source>
</evidence>
<dbReference type="GO" id="GO:0005930">
    <property type="term" value="C:axoneme"/>
    <property type="evidence" value="ECO:0007669"/>
    <property type="project" value="UniProtKB-SubCell"/>
</dbReference>
<dbReference type="AlphaFoldDB" id="A0A699ZZQ1"/>
<protein>
    <submittedName>
        <fullName evidence="2">Uncharacterized protein</fullName>
    </submittedName>
</protein>
<evidence type="ECO:0000313" key="2">
    <source>
        <dbReference type="EMBL" id="GFH25329.1"/>
    </source>
</evidence>
<dbReference type="SUPFAM" id="SSF52047">
    <property type="entry name" value="RNI-like"/>
    <property type="match status" value="1"/>
</dbReference>
<sequence>VNIAALPRKDVEEFLKQLSAAASRLTVLKLMCLPRDTLSYELDSLNDPRAAGRLPAFQQPQHHDAVAIASAHMQHASVRFRLYPLLERILRTSPLTELQLGMEGLAAHLGLEELDLTACRLTDQGVSCVADIIKMHAKRRVDAGWVAGLRQYPDLSLDASMASTRHYQAMRDIAQQVDAQCGGLLHLELAENPEVTDRSGIALCDALSLDRRLILLSLRACGCGLRTEAEFVRLMRSHRALSRVDLRGSSGPGAAQLGILKVTAGCSTIPYGPAGAVFRPNARLPPCLSSPLLV</sequence>
<comment type="subcellular location">
    <subcellularLocation>
        <location evidence="1">Cytoplasm</location>
        <location evidence="1">Cytoskeleton</location>
        <location evidence="1">Cilium axoneme</location>
    </subcellularLocation>
</comment>
<comment type="caution">
    <text evidence="2">The sequence shown here is derived from an EMBL/GenBank/DDBJ whole genome shotgun (WGS) entry which is preliminary data.</text>
</comment>
<reference evidence="2 3" key="1">
    <citation type="submission" date="2020-02" db="EMBL/GenBank/DDBJ databases">
        <title>Draft genome sequence of Haematococcus lacustris strain NIES-144.</title>
        <authorList>
            <person name="Morimoto D."/>
            <person name="Nakagawa S."/>
            <person name="Yoshida T."/>
            <person name="Sawayama S."/>
        </authorList>
    </citation>
    <scope>NUCLEOTIDE SEQUENCE [LARGE SCALE GENOMIC DNA]</scope>
    <source>
        <strain evidence="2 3">NIES-144</strain>
    </source>
</reference>
<keyword evidence="3" id="KW-1185">Reference proteome</keyword>
<dbReference type="Proteomes" id="UP000485058">
    <property type="component" value="Unassembled WGS sequence"/>
</dbReference>
<accession>A0A699ZZQ1</accession>
<dbReference type="InterPro" id="IPR032675">
    <property type="entry name" value="LRR_dom_sf"/>
</dbReference>
<gene>
    <name evidence="2" type="ORF">HaLaN_23271</name>
</gene>
<feature type="non-terminal residue" evidence="2">
    <location>
        <position position="1"/>
    </location>
</feature>
<dbReference type="PANTHER" id="PTHR24110">
    <property type="entry name" value="CENTROSOMAL PROTEIN OF 78 KDA"/>
    <property type="match status" value="1"/>
</dbReference>
<dbReference type="EMBL" id="BLLF01002782">
    <property type="protein sequence ID" value="GFH25329.1"/>
    <property type="molecule type" value="Genomic_DNA"/>
</dbReference>
<dbReference type="Gene3D" id="3.80.10.10">
    <property type="entry name" value="Ribonuclease Inhibitor"/>
    <property type="match status" value="1"/>
</dbReference>
<dbReference type="PANTHER" id="PTHR24110:SF3">
    <property type="entry name" value="CENTROSOMAL PROTEIN OF 78 KDA"/>
    <property type="match status" value="1"/>
</dbReference>